<reference evidence="2" key="1">
    <citation type="journal article" date="2019" name="PLoS Negl. Trop. Dis.">
        <title>Revisiting the worldwide diversity of Leptospira species in the environment.</title>
        <authorList>
            <person name="Vincent A.T."/>
            <person name="Schiettekatte O."/>
            <person name="Bourhy P."/>
            <person name="Veyrier F.J."/>
            <person name="Picardeau M."/>
        </authorList>
    </citation>
    <scope>NUCLEOTIDE SEQUENCE [LARGE SCALE GENOMIC DNA]</scope>
    <source>
        <strain evidence="2">201800299</strain>
    </source>
</reference>
<evidence type="ECO:0000313" key="3">
    <source>
        <dbReference type="Proteomes" id="UP000298277"/>
    </source>
</evidence>
<dbReference type="EMBL" id="RQFA01000026">
    <property type="protein sequence ID" value="TGK36007.1"/>
    <property type="molecule type" value="Genomic_DNA"/>
</dbReference>
<evidence type="ECO:0000313" key="2">
    <source>
        <dbReference type="EMBL" id="TGK36007.1"/>
    </source>
</evidence>
<name>A0A5F1YD82_9LEPT</name>
<organism evidence="2 3">
    <name type="scientific">Leptospira gomenensis</name>
    <dbReference type="NCBI Taxonomy" id="2484974"/>
    <lineage>
        <taxon>Bacteria</taxon>
        <taxon>Pseudomonadati</taxon>
        <taxon>Spirochaetota</taxon>
        <taxon>Spirochaetia</taxon>
        <taxon>Leptospirales</taxon>
        <taxon>Leptospiraceae</taxon>
        <taxon>Leptospira</taxon>
    </lineage>
</organism>
<feature type="region of interest" description="Disordered" evidence="1">
    <location>
        <begin position="1"/>
        <end position="22"/>
    </location>
</feature>
<protein>
    <submittedName>
        <fullName evidence="2">Uncharacterized protein</fullName>
    </submittedName>
</protein>
<evidence type="ECO:0000256" key="1">
    <source>
        <dbReference type="SAM" id="MobiDB-lite"/>
    </source>
</evidence>
<gene>
    <name evidence="2" type="ORF">EHQ17_05375</name>
</gene>
<feature type="compositionally biased region" description="Basic and acidic residues" evidence="1">
    <location>
        <begin position="1"/>
        <end position="11"/>
    </location>
</feature>
<dbReference type="RefSeq" id="WP_135591354.1">
    <property type="nucleotide sequence ID" value="NZ_RQEZ01000012.1"/>
</dbReference>
<keyword evidence="3" id="KW-1185">Reference proteome</keyword>
<comment type="caution">
    <text evidence="2">The sequence shown here is derived from an EMBL/GenBank/DDBJ whole genome shotgun (WGS) entry which is preliminary data.</text>
</comment>
<accession>A0A5F1YD82</accession>
<dbReference type="Proteomes" id="UP000298277">
    <property type="component" value="Unassembled WGS sequence"/>
</dbReference>
<dbReference type="AlphaFoldDB" id="A0A5F1YD82"/>
<dbReference type="OrthoDB" id="343171at2"/>
<proteinExistence type="predicted"/>
<sequence>MSDQTTKRNSEESANSISAKKDNFYSNHPIENEILEKIRTQELELLRIEELKPFLERLSSLPWAEYEEKLSLKYYTSAPFGKESSDPLYPKISSEKEFEFQLLEPGNILAEAETSLGSDSESFARLNNFVSNLIARTMGKAVAISIKKRIDA</sequence>